<dbReference type="EMBL" id="JBHTBF010000001">
    <property type="protein sequence ID" value="MFC7315859.1"/>
    <property type="molecule type" value="Genomic_DNA"/>
</dbReference>
<dbReference type="AlphaFoldDB" id="A0ABD6A5G7"/>
<feature type="region of interest" description="Disordered" evidence="1">
    <location>
        <begin position="162"/>
        <end position="249"/>
    </location>
</feature>
<evidence type="ECO:0000256" key="1">
    <source>
        <dbReference type="SAM" id="MobiDB-lite"/>
    </source>
</evidence>
<accession>A0ABD6A5G7</accession>
<comment type="caution">
    <text evidence="2">The sequence shown here is derived from an EMBL/GenBank/DDBJ whole genome shotgun (WGS) entry which is preliminary data.</text>
</comment>
<proteinExistence type="predicted"/>
<reference evidence="2 3" key="1">
    <citation type="journal article" date="2019" name="Int. J. Syst. Evol. Microbiol.">
        <title>The Global Catalogue of Microorganisms (GCM) 10K type strain sequencing project: providing services to taxonomists for standard genome sequencing and annotation.</title>
        <authorList>
            <consortium name="The Broad Institute Genomics Platform"/>
            <consortium name="The Broad Institute Genome Sequencing Center for Infectious Disease"/>
            <person name="Wu L."/>
            <person name="Ma J."/>
        </authorList>
    </citation>
    <scope>NUCLEOTIDE SEQUENCE [LARGE SCALE GENOMIC DNA]</scope>
    <source>
        <strain evidence="2 3">PSR21</strain>
    </source>
</reference>
<organism evidence="2 3">
    <name type="scientific">Halomarina halobia</name>
    <dbReference type="NCBI Taxonomy" id="3033386"/>
    <lineage>
        <taxon>Archaea</taxon>
        <taxon>Methanobacteriati</taxon>
        <taxon>Methanobacteriota</taxon>
        <taxon>Stenosarchaea group</taxon>
        <taxon>Halobacteria</taxon>
        <taxon>Halobacteriales</taxon>
        <taxon>Natronomonadaceae</taxon>
        <taxon>Halomarina</taxon>
    </lineage>
</organism>
<dbReference type="InterPro" id="IPR055969">
    <property type="entry name" value="DUF7547"/>
</dbReference>
<dbReference type="Proteomes" id="UP001596547">
    <property type="component" value="Unassembled WGS sequence"/>
</dbReference>
<feature type="region of interest" description="Disordered" evidence="1">
    <location>
        <begin position="25"/>
        <end position="51"/>
    </location>
</feature>
<feature type="compositionally biased region" description="Basic and acidic residues" evidence="1">
    <location>
        <begin position="162"/>
        <end position="177"/>
    </location>
</feature>
<gene>
    <name evidence="2" type="ORF">ACFQPE_03495</name>
</gene>
<evidence type="ECO:0000313" key="3">
    <source>
        <dbReference type="Proteomes" id="UP001596547"/>
    </source>
</evidence>
<dbReference type="GeneID" id="79314837"/>
<name>A0ABD6A5G7_9EURY</name>
<sequence length="249" mass="27711">MTDRDDLPALLDDLSATLDELRAELEADGAERRADRGPEARDRTPWRRSRHAARPRPGEFLRFTEEYTIPTLISFLEANIRALELLRGVLRLTGGRGLPATDRDDERVTTAGRRALDGVDAVLADLQDALEARPTDENARDLLDDARSLRREIDGAIGGRADERRVDRDRRPRREPTDAISIAVTDETADGGDGNEGEDPDGPEVDVDAELDAIRREVRPDEDDGASPDASERPSRRRARDDDEDRDGS</sequence>
<keyword evidence="3" id="KW-1185">Reference proteome</keyword>
<evidence type="ECO:0000313" key="2">
    <source>
        <dbReference type="EMBL" id="MFC7315859.1"/>
    </source>
</evidence>
<dbReference type="Pfam" id="PF24414">
    <property type="entry name" value="DUF7547"/>
    <property type="match status" value="1"/>
</dbReference>
<feature type="compositionally biased region" description="Basic and acidic residues" evidence="1">
    <location>
        <begin position="25"/>
        <end position="45"/>
    </location>
</feature>
<feature type="compositionally biased region" description="Acidic residues" evidence="1">
    <location>
        <begin position="187"/>
        <end position="211"/>
    </location>
</feature>
<dbReference type="RefSeq" id="WP_276305260.1">
    <property type="nucleotide sequence ID" value="NZ_CP119992.1"/>
</dbReference>
<protein>
    <submittedName>
        <fullName evidence="2">Uncharacterized protein</fullName>
    </submittedName>
</protein>